<feature type="domain" description="Acyl-CoA dehydrogenase/oxidase N-terminal" evidence="8">
    <location>
        <begin position="364"/>
        <end position="452"/>
    </location>
</feature>
<dbReference type="Proteomes" id="UP000093819">
    <property type="component" value="Unassembled WGS sequence"/>
</dbReference>
<dbReference type="EMBL" id="LZLR01000243">
    <property type="protein sequence ID" value="OBK13972.1"/>
    <property type="molecule type" value="Genomic_DNA"/>
</dbReference>
<keyword evidence="4" id="KW-0274">FAD</keyword>
<dbReference type="InterPro" id="IPR006091">
    <property type="entry name" value="Acyl-CoA_Oxase/DH_mid-dom"/>
</dbReference>
<dbReference type="InterPro" id="IPR036250">
    <property type="entry name" value="AcylCo_DH-like_C"/>
</dbReference>
<evidence type="ECO:0000256" key="5">
    <source>
        <dbReference type="ARBA" id="ARBA00023002"/>
    </source>
</evidence>
<comment type="caution">
    <text evidence="9">The sequence shown here is derived from an EMBL/GenBank/DDBJ whole genome shotgun (WGS) entry which is preliminary data.</text>
</comment>
<dbReference type="Pfam" id="PF00441">
    <property type="entry name" value="Acyl-CoA_dh_1"/>
    <property type="match status" value="2"/>
</dbReference>
<keyword evidence="5" id="KW-0560">Oxidoreductase</keyword>
<dbReference type="InterPro" id="IPR009100">
    <property type="entry name" value="AcylCoA_DH/oxidase_NM_dom_sf"/>
</dbReference>
<dbReference type="AlphaFoldDB" id="A0A1A3N0R3"/>
<dbReference type="InterPro" id="IPR046373">
    <property type="entry name" value="Acyl-CoA_Oxase/DH_mid-dom_sf"/>
</dbReference>
<dbReference type="InterPro" id="IPR013786">
    <property type="entry name" value="AcylCoA_DH/ox_N"/>
</dbReference>
<gene>
    <name evidence="9" type="ORF">A5635_10880</name>
</gene>
<dbReference type="SUPFAM" id="SSF47203">
    <property type="entry name" value="Acyl-CoA dehydrogenase C-terminal domain-like"/>
    <property type="match status" value="2"/>
</dbReference>
<dbReference type="OrthoDB" id="2431337at2"/>
<dbReference type="Pfam" id="PF02771">
    <property type="entry name" value="Acyl-CoA_dh_N"/>
    <property type="match status" value="2"/>
</dbReference>
<dbReference type="FunFam" id="2.40.110.10:FF:000011">
    <property type="entry name" value="Acyl-CoA dehydrogenase FadE34"/>
    <property type="match status" value="1"/>
</dbReference>
<dbReference type="PANTHER" id="PTHR43292">
    <property type="entry name" value="ACYL-COA DEHYDROGENASE"/>
    <property type="match status" value="1"/>
</dbReference>
<evidence type="ECO:0000259" key="6">
    <source>
        <dbReference type="Pfam" id="PF00441"/>
    </source>
</evidence>
<organism evidence="9 10">
    <name type="scientific">Mycobacterium asiaticum</name>
    <dbReference type="NCBI Taxonomy" id="1790"/>
    <lineage>
        <taxon>Bacteria</taxon>
        <taxon>Bacillati</taxon>
        <taxon>Actinomycetota</taxon>
        <taxon>Actinomycetes</taxon>
        <taxon>Mycobacteriales</taxon>
        <taxon>Mycobacteriaceae</taxon>
        <taxon>Mycobacterium</taxon>
    </lineage>
</organism>
<dbReference type="Pfam" id="PF02770">
    <property type="entry name" value="Acyl-CoA_dh_M"/>
    <property type="match status" value="1"/>
</dbReference>
<evidence type="ECO:0000313" key="9">
    <source>
        <dbReference type="EMBL" id="OBK13972.1"/>
    </source>
</evidence>
<name>A0A1A3N0R3_MYCAS</name>
<proteinExistence type="inferred from homology"/>
<dbReference type="RefSeq" id="WP_065038487.1">
    <property type="nucleotide sequence ID" value="NZ_LZLR01000243.1"/>
</dbReference>
<dbReference type="SUPFAM" id="SSF56645">
    <property type="entry name" value="Acyl-CoA dehydrogenase NM domain-like"/>
    <property type="match status" value="2"/>
</dbReference>
<evidence type="ECO:0000256" key="4">
    <source>
        <dbReference type="ARBA" id="ARBA00022827"/>
    </source>
</evidence>
<dbReference type="Gene3D" id="1.20.140.10">
    <property type="entry name" value="Butyryl-CoA Dehydrogenase, subunit A, domain 3"/>
    <property type="match status" value="2"/>
</dbReference>
<evidence type="ECO:0000259" key="7">
    <source>
        <dbReference type="Pfam" id="PF02770"/>
    </source>
</evidence>
<evidence type="ECO:0000259" key="8">
    <source>
        <dbReference type="Pfam" id="PF02771"/>
    </source>
</evidence>
<sequence>MVATVTDEQFAARELVRDWARGAASGSSATVAVRAVEQGDADAWRPVFSGLADLGLFGVAVAEDAGGAGGSIEDLCAMVEEAAKALVPGPVATTALATLLVTDLELLGALASGERFAGLALEADVRFDGQVASGTVAWVLGAAAGGVLLVPAEENWLLVDTSAEGVELEPLQAADFSRPLARVALTSVPATVVEVSDQRVRDLAATLLAAEAAGITRYSLETAVAYAKVREQFGKPIGSFQAIKHLCAEMLCRAEQAEVAAADAARAASDPDPQQFAIAAALAASVGITAAKANAKDCIQVLGGIGCTWEHDAHLYLRRAHSIGRFLGGPERWLRRVAALTQQGVRRQLGIDLSDVEGSRPEIAAAVAKVAELPQEKRQVALAEAGLLAPHWPAPYGRGALPAEQLLIDQEMAAAGVVRPDLVIGWWAAPTLLEHGTPEQIERFVPATLRGDFLWCQLFSEPGAGSDLASLRTKAVRGDGGWLLTGQKVWTSAAHKAAWGVCLARTDPDAPKHKGITYFLIDMKSPGIEIRPLREITGDSLFNEVFLDNVFVPDDMVVGAVNDGWRLARTTLANERIAMATGTALGNPMEELLKVLAEIDLDAAQQDRLAGLILLTQAGALLDQRIAQLAVGGRDPGAQSSVRKLIGVRYRQALAEYMMDVSEGGGLVHNRAVYDFLNTRCLTIAGGTEQILLTVAAERLLGLPR</sequence>
<dbReference type="Gene3D" id="1.10.540.10">
    <property type="entry name" value="Acyl-CoA dehydrogenase/oxidase, N-terminal domain"/>
    <property type="match status" value="2"/>
</dbReference>
<dbReference type="InterPro" id="IPR052161">
    <property type="entry name" value="Mycobact_Acyl-CoA_DH"/>
</dbReference>
<feature type="domain" description="Acyl-CoA dehydrogenase/oxidase N-terminal" evidence="8">
    <location>
        <begin position="6"/>
        <end position="98"/>
    </location>
</feature>
<evidence type="ECO:0000256" key="2">
    <source>
        <dbReference type="ARBA" id="ARBA00009347"/>
    </source>
</evidence>
<dbReference type="GO" id="GO:0050660">
    <property type="term" value="F:flavin adenine dinucleotide binding"/>
    <property type="evidence" value="ECO:0007669"/>
    <property type="project" value="InterPro"/>
</dbReference>
<dbReference type="PANTHER" id="PTHR43292:SF4">
    <property type="entry name" value="ACYL-COA DEHYDROGENASE FADE34"/>
    <property type="match status" value="1"/>
</dbReference>
<accession>A0A1A3N0R3</accession>
<feature type="domain" description="Acyl-CoA dehydrogenase/oxidase C-terminal" evidence="6">
    <location>
        <begin position="206"/>
        <end position="337"/>
    </location>
</feature>
<reference evidence="9 10" key="1">
    <citation type="submission" date="2016-06" db="EMBL/GenBank/DDBJ databases">
        <authorList>
            <person name="Kjaerup R.B."/>
            <person name="Dalgaard T.S."/>
            <person name="Juul-Madsen H.R."/>
        </authorList>
    </citation>
    <scope>NUCLEOTIDE SEQUENCE [LARGE SCALE GENOMIC DNA]</scope>
    <source>
        <strain evidence="9 10">1245335.1</strain>
    </source>
</reference>
<evidence type="ECO:0000313" key="10">
    <source>
        <dbReference type="Proteomes" id="UP000093819"/>
    </source>
</evidence>
<comment type="cofactor">
    <cofactor evidence="1">
        <name>FAD</name>
        <dbReference type="ChEBI" id="CHEBI:57692"/>
    </cofactor>
</comment>
<dbReference type="InterPro" id="IPR037069">
    <property type="entry name" value="AcylCoA_DH/ox_N_sf"/>
</dbReference>
<dbReference type="Gene3D" id="2.40.110.10">
    <property type="entry name" value="Butyryl-CoA Dehydrogenase, subunit A, domain 2"/>
    <property type="match status" value="1"/>
</dbReference>
<feature type="domain" description="Acyl-CoA dehydrogenase/oxidase C-terminal" evidence="6">
    <location>
        <begin position="562"/>
        <end position="701"/>
    </location>
</feature>
<dbReference type="InterPro" id="IPR009075">
    <property type="entry name" value="AcylCo_DH/oxidase_C"/>
</dbReference>
<dbReference type="GO" id="GO:0016627">
    <property type="term" value="F:oxidoreductase activity, acting on the CH-CH group of donors"/>
    <property type="evidence" value="ECO:0007669"/>
    <property type="project" value="InterPro"/>
</dbReference>
<keyword evidence="3" id="KW-0285">Flavoprotein</keyword>
<comment type="similarity">
    <text evidence="2">Belongs to the acyl-CoA dehydrogenase family.</text>
</comment>
<feature type="domain" description="Acyl-CoA oxidase/dehydrogenase middle" evidence="7">
    <location>
        <begin position="456"/>
        <end position="549"/>
    </location>
</feature>
<dbReference type="GO" id="GO:0005886">
    <property type="term" value="C:plasma membrane"/>
    <property type="evidence" value="ECO:0007669"/>
    <property type="project" value="TreeGrafter"/>
</dbReference>
<protein>
    <submittedName>
        <fullName evidence="9">Acyl-CoA dehydrogenase</fullName>
    </submittedName>
</protein>
<evidence type="ECO:0000256" key="3">
    <source>
        <dbReference type="ARBA" id="ARBA00022630"/>
    </source>
</evidence>
<evidence type="ECO:0000256" key="1">
    <source>
        <dbReference type="ARBA" id="ARBA00001974"/>
    </source>
</evidence>